<protein>
    <submittedName>
        <fullName evidence="2">(rape) hypothetical protein</fullName>
    </submittedName>
</protein>
<sequence>MLTTVVGDYNGGSYRASSSREYGRDDGSGDGASGYYCSHARHNELEKATISDCDRGGGDYGDGVRLMDVLMKELIVITEEEMVVTEEEVVVDMEKTKREAAVVNTKETMVFCNRRYER</sequence>
<gene>
    <name evidence="2" type="ORF">DARMORV10_C02P20130.1</name>
</gene>
<dbReference type="EMBL" id="HG994366">
    <property type="protein sequence ID" value="CAF1899204.1"/>
    <property type="molecule type" value="Genomic_DNA"/>
</dbReference>
<proteinExistence type="predicted"/>
<evidence type="ECO:0000313" key="2">
    <source>
        <dbReference type="EMBL" id="CAF1899204.1"/>
    </source>
</evidence>
<dbReference type="AlphaFoldDB" id="A0A816JRF2"/>
<organism evidence="2">
    <name type="scientific">Brassica napus</name>
    <name type="common">Rape</name>
    <dbReference type="NCBI Taxonomy" id="3708"/>
    <lineage>
        <taxon>Eukaryota</taxon>
        <taxon>Viridiplantae</taxon>
        <taxon>Streptophyta</taxon>
        <taxon>Embryophyta</taxon>
        <taxon>Tracheophyta</taxon>
        <taxon>Spermatophyta</taxon>
        <taxon>Magnoliopsida</taxon>
        <taxon>eudicotyledons</taxon>
        <taxon>Gunneridae</taxon>
        <taxon>Pentapetalae</taxon>
        <taxon>rosids</taxon>
        <taxon>malvids</taxon>
        <taxon>Brassicales</taxon>
        <taxon>Brassicaceae</taxon>
        <taxon>Brassiceae</taxon>
        <taxon>Brassica</taxon>
    </lineage>
</organism>
<reference evidence="2" key="1">
    <citation type="submission" date="2021-01" db="EMBL/GenBank/DDBJ databases">
        <authorList>
            <consortium name="Genoscope - CEA"/>
            <person name="William W."/>
        </authorList>
    </citation>
    <scope>NUCLEOTIDE SEQUENCE</scope>
</reference>
<name>A0A816JRF2_BRANA</name>
<accession>A0A816JRF2</accession>
<evidence type="ECO:0000256" key="1">
    <source>
        <dbReference type="SAM" id="MobiDB-lite"/>
    </source>
</evidence>
<feature type="region of interest" description="Disordered" evidence="1">
    <location>
        <begin position="1"/>
        <end position="30"/>
    </location>
</feature>
<dbReference type="Proteomes" id="UP001295469">
    <property type="component" value="Chromosome C02"/>
</dbReference>